<comment type="caution">
    <text evidence="2">The sequence shown here is derived from an EMBL/GenBank/DDBJ whole genome shotgun (WGS) entry which is preliminary data.</text>
</comment>
<proteinExistence type="predicted"/>
<evidence type="ECO:0000313" key="2">
    <source>
        <dbReference type="EMBL" id="KAJ6810984.1"/>
    </source>
</evidence>
<name>A0AAX6F3T4_IRIPA</name>
<accession>A0AAX6F3T4</accession>
<dbReference type="EMBL" id="JANAVB010032018">
    <property type="protein sequence ID" value="KAJ6810984.1"/>
    <property type="molecule type" value="Genomic_DNA"/>
</dbReference>
<dbReference type="Proteomes" id="UP001140949">
    <property type="component" value="Unassembled WGS sequence"/>
</dbReference>
<gene>
    <name evidence="2" type="ORF">M6B38_156010</name>
</gene>
<reference evidence="2" key="2">
    <citation type="submission" date="2023-04" db="EMBL/GenBank/DDBJ databases">
        <authorList>
            <person name="Bruccoleri R.E."/>
            <person name="Oakeley E.J."/>
            <person name="Faust A.-M."/>
            <person name="Dessus-Babus S."/>
            <person name="Altorfer M."/>
            <person name="Burckhardt D."/>
            <person name="Oertli M."/>
            <person name="Naumann U."/>
            <person name="Petersen F."/>
            <person name="Wong J."/>
        </authorList>
    </citation>
    <scope>NUCLEOTIDE SEQUENCE</scope>
    <source>
        <strain evidence="2">GSM-AAB239-AS_SAM_17_03QT</strain>
        <tissue evidence="2">Leaf</tissue>
    </source>
</reference>
<reference evidence="2" key="1">
    <citation type="journal article" date="2023" name="GigaByte">
        <title>Genome assembly of the bearded iris, Iris pallida Lam.</title>
        <authorList>
            <person name="Bruccoleri R.E."/>
            <person name="Oakeley E.J."/>
            <person name="Faust A.M.E."/>
            <person name="Altorfer M."/>
            <person name="Dessus-Babus S."/>
            <person name="Burckhardt D."/>
            <person name="Oertli M."/>
            <person name="Naumann U."/>
            <person name="Petersen F."/>
            <person name="Wong J."/>
        </authorList>
    </citation>
    <scope>NUCLEOTIDE SEQUENCE</scope>
    <source>
        <strain evidence="2">GSM-AAB239-AS_SAM_17_03QT</strain>
    </source>
</reference>
<dbReference type="AlphaFoldDB" id="A0AAX6F3T4"/>
<keyword evidence="1" id="KW-0732">Signal</keyword>
<evidence type="ECO:0000256" key="1">
    <source>
        <dbReference type="SAM" id="SignalP"/>
    </source>
</evidence>
<sequence>MHWILCAGVRFCDLRISLCLILLCSMESPTCKIGTETCDLTWIICLMRNY</sequence>
<feature type="chain" id="PRO_5043758079" evidence="1">
    <location>
        <begin position="20"/>
        <end position="50"/>
    </location>
</feature>
<feature type="signal peptide" evidence="1">
    <location>
        <begin position="1"/>
        <end position="19"/>
    </location>
</feature>
<evidence type="ECO:0000313" key="3">
    <source>
        <dbReference type="Proteomes" id="UP001140949"/>
    </source>
</evidence>
<organism evidence="2 3">
    <name type="scientific">Iris pallida</name>
    <name type="common">Sweet iris</name>
    <dbReference type="NCBI Taxonomy" id="29817"/>
    <lineage>
        <taxon>Eukaryota</taxon>
        <taxon>Viridiplantae</taxon>
        <taxon>Streptophyta</taxon>
        <taxon>Embryophyta</taxon>
        <taxon>Tracheophyta</taxon>
        <taxon>Spermatophyta</taxon>
        <taxon>Magnoliopsida</taxon>
        <taxon>Liliopsida</taxon>
        <taxon>Asparagales</taxon>
        <taxon>Iridaceae</taxon>
        <taxon>Iridoideae</taxon>
        <taxon>Irideae</taxon>
        <taxon>Iris</taxon>
    </lineage>
</organism>
<keyword evidence="3" id="KW-1185">Reference proteome</keyword>
<protein>
    <submittedName>
        <fullName evidence="2">E3 ubiquitin-protein ligase HIP1 isoform X1</fullName>
    </submittedName>
</protein>